<dbReference type="Pfam" id="PF06689">
    <property type="entry name" value="zf-C4_ClpX"/>
    <property type="match status" value="1"/>
</dbReference>
<feature type="binding site" evidence="1">
    <location>
        <position position="29"/>
    </location>
    <ligand>
        <name>Zn(2+)</name>
        <dbReference type="ChEBI" id="CHEBI:29105"/>
    </ligand>
</feature>
<dbReference type="SMART" id="SM00994">
    <property type="entry name" value="zf-C4_ClpX"/>
    <property type="match status" value="1"/>
</dbReference>
<protein>
    <recommendedName>
        <fullName evidence="2">ClpX-type ZB domain-containing protein</fullName>
    </recommendedName>
</protein>
<gene>
    <name evidence="3" type="ORF">EGO53_24000</name>
</gene>
<evidence type="ECO:0000256" key="1">
    <source>
        <dbReference type="PROSITE-ProRule" id="PRU01250"/>
    </source>
</evidence>
<organism evidence="3 4">
    <name type="scientific">Serratia liquefaciens</name>
    <dbReference type="NCBI Taxonomy" id="614"/>
    <lineage>
        <taxon>Bacteria</taxon>
        <taxon>Pseudomonadati</taxon>
        <taxon>Pseudomonadota</taxon>
        <taxon>Gammaproteobacteria</taxon>
        <taxon>Enterobacterales</taxon>
        <taxon>Yersiniaceae</taxon>
        <taxon>Serratia</taxon>
    </lineage>
</organism>
<dbReference type="EMBL" id="CP033893">
    <property type="protein sequence ID" value="QDL34645.1"/>
    <property type="molecule type" value="Genomic_DNA"/>
</dbReference>
<name>A0A515D2J8_SERLI</name>
<dbReference type="GO" id="GO:0008270">
    <property type="term" value="F:zinc ion binding"/>
    <property type="evidence" value="ECO:0007669"/>
    <property type="project" value="UniProtKB-UniRule"/>
</dbReference>
<dbReference type="SUPFAM" id="SSF57716">
    <property type="entry name" value="Glucocorticoid receptor-like (DNA-binding domain)"/>
    <property type="match status" value="1"/>
</dbReference>
<evidence type="ECO:0000259" key="2">
    <source>
        <dbReference type="PROSITE" id="PS51902"/>
    </source>
</evidence>
<dbReference type="InterPro" id="IPR059188">
    <property type="entry name" value="Znf_CLPX-like"/>
</dbReference>
<comment type="similarity">
    <text evidence="1">Belongs to the ClpX chaperone family.</text>
</comment>
<accession>A0A515D2J8</accession>
<evidence type="ECO:0000313" key="4">
    <source>
        <dbReference type="Proteomes" id="UP000317572"/>
    </source>
</evidence>
<dbReference type="Proteomes" id="UP000317572">
    <property type="component" value="Chromosome"/>
</dbReference>
<dbReference type="Gene3D" id="6.20.220.10">
    <property type="entry name" value="ClpX chaperone, C4-type zinc finger domain"/>
    <property type="match status" value="1"/>
</dbReference>
<dbReference type="InterPro" id="IPR038366">
    <property type="entry name" value="Znf_CppX_C4_sf"/>
</dbReference>
<proteinExistence type="inferred from homology"/>
<keyword evidence="1" id="KW-0143">Chaperone</keyword>
<feature type="binding site" evidence="1">
    <location>
        <position position="10"/>
    </location>
    <ligand>
        <name>Zn(2+)</name>
        <dbReference type="ChEBI" id="CHEBI:29105"/>
    </ligand>
</feature>
<dbReference type="AlphaFoldDB" id="A0A515D2J8"/>
<dbReference type="GO" id="GO:0006457">
    <property type="term" value="P:protein folding"/>
    <property type="evidence" value="ECO:0007669"/>
    <property type="project" value="UniProtKB-UniRule"/>
</dbReference>
<evidence type="ECO:0000313" key="3">
    <source>
        <dbReference type="EMBL" id="QDL34645.1"/>
    </source>
</evidence>
<keyword evidence="1" id="KW-0479">Metal-binding</keyword>
<feature type="binding site" evidence="1">
    <location>
        <position position="7"/>
    </location>
    <ligand>
        <name>Zn(2+)</name>
        <dbReference type="ChEBI" id="CHEBI:29105"/>
    </ligand>
</feature>
<dbReference type="InterPro" id="IPR010603">
    <property type="entry name" value="Znf_CppX_C4"/>
</dbReference>
<dbReference type="GO" id="GO:0051082">
    <property type="term" value="F:unfolded protein binding"/>
    <property type="evidence" value="ECO:0007669"/>
    <property type="project" value="UniProtKB-UniRule"/>
</dbReference>
<dbReference type="GO" id="GO:0046983">
    <property type="term" value="F:protein dimerization activity"/>
    <property type="evidence" value="ECO:0007669"/>
    <property type="project" value="UniProtKB-UniRule"/>
</dbReference>
<feature type="binding site" evidence="1">
    <location>
        <position position="32"/>
    </location>
    <ligand>
        <name>Zn(2+)</name>
        <dbReference type="ChEBI" id="CHEBI:29105"/>
    </ligand>
</feature>
<dbReference type="PROSITE" id="PS51902">
    <property type="entry name" value="CLPX_ZB"/>
    <property type="match status" value="1"/>
</dbReference>
<feature type="domain" description="ClpX-type ZB" evidence="2">
    <location>
        <begin position="1"/>
        <end position="48"/>
    </location>
</feature>
<sequence>MSKVLYCSFCGKSQSEVVKLVAGPSVYICDGCISLCQEIVDEQKKETDLSEVNPAAHRLFLFLSRQASSFGATVCEDSLLSDALDMPLSEMVANRKYLEKHGYVTVIPLSGKSRVYITTLGNVIKRYDDDRKVVAVTANVIVPYAKKPKALI</sequence>
<keyword evidence="1" id="KW-0862">Zinc</keyword>
<reference evidence="3 4" key="1">
    <citation type="submission" date="2018-11" db="EMBL/GenBank/DDBJ databases">
        <title>The first complete genome of Serratia liquefaciens isolated from metalophyte plant revel distinctness adaptive mechanisms in an extreme habitat.</title>
        <authorList>
            <person name="Caneschi W.L."/>
            <person name="Sanchez A.B."/>
            <person name="Felestrino E.B."/>
            <person name="Assis R.A.B."/>
            <person name="Lemes C.G.C."/>
            <person name="Cordeiro I.F."/>
            <person name="Fonseca N.P."/>
            <person name="Villa M."/>
            <person name="Vieira I.T."/>
            <person name="Moraes L.A."/>
            <person name="Kamino L.H.Y."/>
            <person name="do Carmo F."/>
            <person name="Garcia C.M."/>
            <person name="Almeida N.F."/>
            <person name="Silva R.S."/>
            <person name="Ferro J.A."/>
            <person name="Ferro M.I.T."/>
            <person name="Varani A.M."/>
            <person name="Ferreira R.M."/>
            <person name="dos Santos V.L."/>
            <person name="Silva U.C."/>
            <person name="Setubal J.C."/>
            <person name="Moreira L.M."/>
        </authorList>
    </citation>
    <scope>NUCLEOTIDE SEQUENCE [LARGE SCALE GENOMIC DNA]</scope>
    <source>
        <strain evidence="3 4">FG3</strain>
    </source>
</reference>